<gene>
    <name evidence="3" type="ORF">g.16686</name>
</gene>
<keyword evidence="1" id="KW-0812">Transmembrane</keyword>
<dbReference type="EMBL" id="GEDC01031784">
    <property type="protein sequence ID" value="JAS05514.1"/>
    <property type="molecule type" value="Transcribed_RNA"/>
</dbReference>
<dbReference type="GO" id="GO:0005576">
    <property type="term" value="C:extracellular region"/>
    <property type="evidence" value="ECO:0007669"/>
    <property type="project" value="TreeGrafter"/>
</dbReference>
<dbReference type="Pfam" id="PF12260">
    <property type="entry name" value="PIP49_C"/>
    <property type="match status" value="1"/>
</dbReference>
<dbReference type="InterPro" id="IPR011009">
    <property type="entry name" value="Kinase-like_dom_sf"/>
</dbReference>
<evidence type="ECO:0000259" key="2">
    <source>
        <dbReference type="PROSITE" id="PS50011"/>
    </source>
</evidence>
<protein>
    <recommendedName>
        <fullName evidence="2">Protein kinase domain-containing protein</fullName>
    </recommendedName>
</protein>
<keyword evidence="1" id="KW-0472">Membrane</keyword>
<proteinExistence type="predicted"/>
<keyword evidence="1" id="KW-1133">Transmembrane helix</keyword>
<dbReference type="SMART" id="SM00219">
    <property type="entry name" value="TyrKc"/>
    <property type="match status" value="1"/>
</dbReference>
<reference evidence="3" key="1">
    <citation type="submission" date="2015-12" db="EMBL/GenBank/DDBJ databases">
        <title>De novo transcriptome assembly of four potential Pierce s Disease insect vectors from Arizona vineyards.</title>
        <authorList>
            <person name="Tassone E.E."/>
        </authorList>
    </citation>
    <scope>NUCLEOTIDE SEQUENCE</scope>
</reference>
<accession>A0A1B6BWV1</accession>
<dbReference type="InterPro" id="IPR000719">
    <property type="entry name" value="Prot_kinase_dom"/>
</dbReference>
<organism evidence="3">
    <name type="scientific">Clastoptera arizonana</name>
    <name type="common">Arizona spittle bug</name>
    <dbReference type="NCBI Taxonomy" id="38151"/>
    <lineage>
        <taxon>Eukaryota</taxon>
        <taxon>Metazoa</taxon>
        <taxon>Ecdysozoa</taxon>
        <taxon>Arthropoda</taxon>
        <taxon>Hexapoda</taxon>
        <taxon>Insecta</taxon>
        <taxon>Pterygota</taxon>
        <taxon>Neoptera</taxon>
        <taxon>Paraneoptera</taxon>
        <taxon>Hemiptera</taxon>
        <taxon>Auchenorrhyncha</taxon>
        <taxon>Cercopoidea</taxon>
        <taxon>Clastopteridae</taxon>
        <taxon>Clastoptera</taxon>
    </lineage>
</organism>
<dbReference type="Gene3D" id="1.10.510.10">
    <property type="entry name" value="Transferase(Phosphotransferase) domain 1"/>
    <property type="match status" value="1"/>
</dbReference>
<dbReference type="SUPFAM" id="SSF56112">
    <property type="entry name" value="Protein kinase-like (PK-like)"/>
    <property type="match status" value="1"/>
</dbReference>
<dbReference type="InterPro" id="IPR020635">
    <property type="entry name" value="Tyr_kinase_cat_dom"/>
</dbReference>
<feature type="domain" description="Protein kinase" evidence="2">
    <location>
        <begin position="105"/>
        <end position="376"/>
    </location>
</feature>
<dbReference type="GO" id="GO:0001501">
    <property type="term" value="P:skeletal system development"/>
    <property type="evidence" value="ECO:0007669"/>
    <property type="project" value="TreeGrafter"/>
</dbReference>
<dbReference type="InterPro" id="IPR042983">
    <property type="entry name" value="PKDCC"/>
</dbReference>
<evidence type="ECO:0000256" key="1">
    <source>
        <dbReference type="SAM" id="Phobius"/>
    </source>
</evidence>
<dbReference type="PANTHER" id="PTHR46448:SF4">
    <property type="entry name" value="EXTRACELLULAR TYROSINE-PROTEIN KINASE PKDCC-LIKE"/>
    <property type="match status" value="1"/>
</dbReference>
<dbReference type="GO" id="GO:0005524">
    <property type="term" value="F:ATP binding"/>
    <property type="evidence" value="ECO:0007669"/>
    <property type="project" value="InterPro"/>
</dbReference>
<dbReference type="PANTHER" id="PTHR46448">
    <property type="entry name" value="PROTEIN KINASE DOMAIN-CONTAINING PROTEIN"/>
    <property type="match status" value="1"/>
</dbReference>
<dbReference type="PROSITE" id="PS50011">
    <property type="entry name" value="PROTEIN_KINASE_DOM"/>
    <property type="match status" value="1"/>
</dbReference>
<dbReference type="InterPro" id="IPR022049">
    <property type="entry name" value="FAM69_kinase_dom"/>
</dbReference>
<name>A0A1B6BWV1_9HEMI</name>
<feature type="transmembrane region" description="Helical" evidence="1">
    <location>
        <begin position="12"/>
        <end position="37"/>
    </location>
</feature>
<sequence>MTTSTILYIRSSGICLFLTAYFSLFLIASVILFTPFFKTNFEPKPVVNLEPNDFPADYDFINDYQWENTLFLNKSKINILQHTRTGLRWPTGQAGLINCSSLQEVTDLEFVAAGWTKAVYKGKFRGQPVAIKTVNLNGHEFGMCQQRQPETPFSSCYRRAAAKILKELILLTELNHENIVKVLGSCVPDAVGPVVVVTELGEPLDTVQLLQLSWEHRLRLALGVARILHHLAHSPLGSLAMNDLRRQQFVLVDGVLKLSDVDDMGISEPICHTSADCSLHKVYNTTEIPSVNCIHGLCDGYNERLNIWRAGQHFIRQFLPLRAPSSLEPQIQLLLDAYSGVNLWNTQDILSATESLLSTYSTRETLDSGNDDYRKYSDSDLPDTLDYTCSQSESRSGCVHTVNSQYQAVELCNKDIQCQAIVVAPHSVWPGHIRVVFKKGFTTPTMKMGYYLLLKPR</sequence>
<dbReference type="GO" id="GO:0004715">
    <property type="term" value="F:non-membrane spanning protein tyrosine kinase activity"/>
    <property type="evidence" value="ECO:0007669"/>
    <property type="project" value="InterPro"/>
</dbReference>
<evidence type="ECO:0000313" key="3">
    <source>
        <dbReference type="EMBL" id="JAS05514.1"/>
    </source>
</evidence>
<dbReference type="AlphaFoldDB" id="A0A1B6BWV1"/>